<dbReference type="Gene3D" id="3.40.630.30">
    <property type="match status" value="1"/>
</dbReference>
<dbReference type="AlphaFoldDB" id="A0A0R2B9R4"/>
<dbReference type="EMBL" id="AYYR01000039">
    <property type="protein sequence ID" value="KRM76024.1"/>
    <property type="molecule type" value="Genomic_DNA"/>
</dbReference>
<evidence type="ECO:0000313" key="2">
    <source>
        <dbReference type="Proteomes" id="UP000051845"/>
    </source>
</evidence>
<protein>
    <recommendedName>
        <fullName evidence="3">N-acetyltransferase domain-containing protein</fullName>
    </recommendedName>
</protein>
<reference evidence="1 2" key="1">
    <citation type="journal article" date="2015" name="Genome Announc.">
        <title>Expanding the biotechnology potential of lactobacilli through comparative genomics of 213 strains and associated genera.</title>
        <authorList>
            <person name="Sun Z."/>
            <person name="Harris H.M."/>
            <person name="McCann A."/>
            <person name="Guo C."/>
            <person name="Argimon S."/>
            <person name="Zhang W."/>
            <person name="Yang X."/>
            <person name="Jeffery I.B."/>
            <person name="Cooney J.C."/>
            <person name="Kagawa T.F."/>
            <person name="Liu W."/>
            <person name="Song Y."/>
            <person name="Salvetti E."/>
            <person name="Wrobel A."/>
            <person name="Rasinkangas P."/>
            <person name="Parkhill J."/>
            <person name="Rea M.C."/>
            <person name="O'Sullivan O."/>
            <person name="Ritari J."/>
            <person name="Douillard F.P."/>
            <person name="Paul Ross R."/>
            <person name="Yang R."/>
            <person name="Briner A.E."/>
            <person name="Felis G.E."/>
            <person name="de Vos W.M."/>
            <person name="Barrangou R."/>
            <person name="Klaenhammer T.R."/>
            <person name="Caufield P.W."/>
            <person name="Cui Y."/>
            <person name="Zhang H."/>
            <person name="O'Toole P.W."/>
        </authorList>
    </citation>
    <scope>NUCLEOTIDE SEQUENCE [LARGE SCALE GENOMIC DNA]</scope>
    <source>
        <strain evidence="1 2">DSM 20515</strain>
    </source>
</reference>
<sequence length="154" mass="17334">MAQFERYHPIMTAHYQLDWLTQFKLTDINRLRQQTNTGETVVETANYVNRQMSTIMQNQALIWGIQDKTSQQFNGIIGLSKLTGNSSEATLVLTLTPDADARQVVSELVEHTAAFADKELHRSTLLIADDVPLKSLFLQNGFASNGTYLSRTVD</sequence>
<dbReference type="InterPro" id="IPR016181">
    <property type="entry name" value="Acyl_CoA_acyltransferase"/>
</dbReference>
<comment type="caution">
    <text evidence="1">The sequence shown here is derived from an EMBL/GenBank/DDBJ whole genome shotgun (WGS) entry which is preliminary data.</text>
</comment>
<evidence type="ECO:0000313" key="1">
    <source>
        <dbReference type="EMBL" id="KRM76024.1"/>
    </source>
</evidence>
<organism evidence="1 2">
    <name type="scientific">Secundilactobacillus collinoides DSM 20515 = JCM 1123</name>
    <dbReference type="NCBI Taxonomy" id="1423733"/>
    <lineage>
        <taxon>Bacteria</taxon>
        <taxon>Bacillati</taxon>
        <taxon>Bacillota</taxon>
        <taxon>Bacilli</taxon>
        <taxon>Lactobacillales</taxon>
        <taxon>Lactobacillaceae</taxon>
        <taxon>Secundilactobacillus</taxon>
    </lineage>
</organism>
<accession>A0A0R2B9R4</accession>
<dbReference type="SUPFAM" id="SSF55729">
    <property type="entry name" value="Acyl-CoA N-acyltransferases (Nat)"/>
    <property type="match status" value="1"/>
</dbReference>
<dbReference type="RefSeq" id="WP_056996588.1">
    <property type="nucleotide sequence ID" value="NZ_AYYR01000039.1"/>
</dbReference>
<gene>
    <name evidence="1" type="ORF">FC82_GL001849</name>
</gene>
<evidence type="ECO:0008006" key="3">
    <source>
        <dbReference type="Google" id="ProtNLM"/>
    </source>
</evidence>
<dbReference type="Proteomes" id="UP000051845">
    <property type="component" value="Unassembled WGS sequence"/>
</dbReference>
<proteinExistence type="predicted"/>
<name>A0A0R2B9R4_SECCO</name>
<dbReference type="PATRIC" id="fig|1423733.4.peg.1947"/>